<feature type="domain" description="Glycosyltransferase subfamily 4-like N-terminal" evidence="3">
    <location>
        <begin position="21"/>
        <end position="198"/>
    </location>
</feature>
<dbReference type="Pfam" id="PF13579">
    <property type="entry name" value="Glyco_trans_4_4"/>
    <property type="match status" value="1"/>
</dbReference>
<evidence type="ECO:0000259" key="3">
    <source>
        <dbReference type="Pfam" id="PF13579"/>
    </source>
</evidence>
<dbReference type="Pfam" id="PF13692">
    <property type="entry name" value="Glyco_trans_1_4"/>
    <property type="match status" value="1"/>
</dbReference>
<reference evidence="4 5" key="1">
    <citation type="submission" date="2020-12" db="EMBL/GenBank/DDBJ databases">
        <title>Microbacterium sp. HY060.</title>
        <authorList>
            <person name="Zhou J."/>
        </authorList>
    </citation>
    <scope>NUCLEOTIDE SEQUENCE [LARGE SCALE GENOMIC DNA]</scope>
    <source>
        <strain evidence="4 5">HY60</strain>
    </source>
</reference>
<name>A0ABX6YGV2_9MICO</name>
<sequence length="418" mass="45676">MAARHATRITVVGLNYAPEPTGIAPYTTGICEALSARGHDVTAVTGLPHYPQWKIQGSEPRTEVRNGVALRRVRHYVPKRPFGLRRVRLEVSFGIRSLFRSWNKPESLVFVSPALLSTLIGTIKARVLGISYSVWVQDIYSLGIKQVSTSRLAQLLSRVERSVLKNADQVVVIHDRFRRYISTELDVPHSRIRVVRNWSHVAPQVPTKNATRSVRESYGWKDNDVVVVHAGNMGAKQGLINVIDASRIAAERGSAVRFAFVGDGNMREMLEQDAVGVNVQFIDPLPVEQFDTLLASADVLLVSEVPGLTEMSVPSKLTTYFATGVPVLASVSASSVTADEMVAAGAGPRVDPDDPKALVDAAEWLARTDTDARARFGLSAQRYCRSVLSDHTAIDSLENLLISSRTPGNPAIGIPVTR</sequence>
<dbReference type="PANTHER" id="PTHR12526">
    <property type="entry name" value="GLYCOSYLTRANSFERASE"/>
    <property type="match status" value="1"/>
</dbReference>
<evidence type="ECO:0000313" key="4">
    <source>
        <dbReference type="EMBL" id="QPZ37635.1"/>
    </source>
</evidence>
<proteinExistence type="predicted"/>
<keyword evidence="5" id="KW-1185">Reference proteome</keyword>
<organism evidence="4 5">
    <name type="scientific">Paramicrobacterium chengjingii</name>
    <dbReference type="NCBI Taxonomy" id="2769067"/>
    <lineage>
        <taxon>Bacteria</taxon>
        <taxon>Bacillati</taxon>
        <taxon>Actinomycetota</taxon>
        <taxon>Actinomycetes</taxon>
        <taxon>Micrococcales</taxon>
        <taxon>Microbacteriaceae</taxon>
        <taxon>Paramicrobacterium</taxon>
    </lineage>
</organism>
<dbReference type="InterPro" id="IPR028098">
    <property type="entry name" value="Glyco_trans_4-like_N"/>
</dbReference>
<dbReference type="RefSeq" id="WP_166990941.1">
    <property type="nucleotide sequence ID" value="NZ_CP061169.1"/>
</dbReference>
<dbReference type="Proteomes" id="UP000662814">
    <property type="component" value="Chromosome"/>
</dbReference>
<evidence type="ECO:0000256" key="2">
    <source>
        <dbReference type="ARBA" id="ARBA00022679"/>
    </source>
</evidence>
<gene>
    <name evidence="4" type="ORF">HCR76_12490</name>
</gene>
<evidence type="ECO:0000313" key="5">
    <source>
        <dbReference type="Proteomes" id="UP000662814"/>
    </source>
</evidence>
<dbReference type="CDD" id="cd03794">
    <property type="entry name" value="GT4_WbuB-like"/>
    <property type="match status" value="1"/>
</dbReference>
<dbReference type="SUPFAM" id="SSF53756">
    <property type="entry name" value="UDP-Glycosyltransferase/glycogen phosphorylase"/>
    <property type="match status" value="1"/>
</dbReference>
<accession>A0ABX6YGV2</accession>
<keyword evidence="2" id="KW-0808">Transferase</keyword>
<evidence type="ECO:0000256" key="1">
    <source>
        <dbReference type="ARBA" id="ARBA00022676"/>
    </source>
</evidence>
<keyword evidence="1" id="KW-0328">Glycosyltransferase</keyword>
<protein>
    <submittedName>
        <fullName evidence="4">Glycosyltransferase family 4 protein</fullName>
    </submittedName>
</protein>
<dbReference type="Gene3D" id="3.40.50.2000">
    <property type="entry name" value="Glycogen Phosphorylase B"/>
    <property type="match status" value="2"/>
</dbReference>
<dbReference type="EMBL" id="CP061169">
    <property type="protein sequence ID" value="QPZ37635.1"/>
    <property type="molecule type" value="Genomic_DNA"/>
</dbReference>